<organism evidence="4 5">
    <name type="scientific">Companilactobacillus halodurans</name>
    <dbReference type="NCBI Taxonomy" id="2584183"/>
    <lineage>
        <taxon>Bacteria</taxon>
        <taxon>Bacillati</taxon>
        <taxon>Bacillota</taxon>
        <taxon>Bacilli</taxon>
        <taxon>Lactobacillales</taxon>
        <taxon>Lactobacillaceae</taxon>
        <taxon>Companilactobacillus</taxon>
    </lineage>
</organism>
<dbReference type="EMBL" id="VDFP01000009">
    <property type="protein sequence ID" value="MQS75957.1"/>
    <property type="molecule type" value="Genomic_DNA"/>
</dbReference>
<evidence type="ECO:0000313" key="5">
    <source>
        <dbReference type="Proteomes" id="UP000414364"/>
    </source>
</evidence>
<dbReference type="Gene3D" id="3.10.180.10">
    <property type="entry name" value="2,3-Dihydroxybiphenyl 1,2-Dioxygenase, domain 1"/>
    <property type="match status" value="1"/>
</dbReference>
<sequence>MKTRIMIYVDDVDMSVEFWTDEFGAKVVARQTLNGGYQNVIVGISQEVELSIFPKDYIRIYSPEVSETVPSLVFVSDDFDRLHDELISAGEITEVNGALTFNFQDPEGNYFVVVMGLTLRTLENDTIVSVLSFEKTVSETKRILKKGYHHIKYKVVNNPDEIDRIIQLADIIPDDVSIRIDPNQSLNYFQTMEMINALDESTLNVEFIEQPVKSINYEDMKRISRQTKIPIIADESVFNLEDAKRIIENHYGSAINIKLIKSGGPLEVIELATFAKRHDVDCLFGCTIEANISMTMSAYLSAGLSNVKYIDLDGLDYIADSPFIGGIKDDHGQIMIPKQDNGLGISLLPNEALKYISDFINNYEV</sequence>
<dbReference type="PANTHER" id="PTHR48073">
    <property type="entry name" value="O-SUCCINYLBENZOATE SYNTHASE-RELATED"/>
    <property type="match status" value="1"/>
</dbReference>
<dbReference type="SUPFAM" id="SSF54593">
    <property type="entry name" value="Glyoxalase/Bleomycin resistance protein/Dihydroxybiphenyl dioxygenase"/>
    <property type="match status" value="1"/>
</dbReference>
<dbReference type="InterPro" id="IPR004360">
    <property type="entry name" value="Glyas_Fos-R_dOase_dom"/>
</dbReference>
<dbReference type="PROSITE" id="PS51819">
    <property type="entry name" value="VOC"/>
    <property type="match status" value="1"/>
</dbReference>
<name>A0A5P0ZNZ3_9LACO</name>
<dbReference type="SMART" id="SM00922">
    <property type="entry name" value="MR_MLE"/>
    <property type="match status" value="1"/>
</dbReference>
<dbReference type="Pfam" id="PF13378">
    <property type="entry name" value="MR_MLE_C"/>
    <property type="match status" value="1"/>
</dbReference>
<comment type="caution">
    <text evidence="4">The sequence shown here is derived from an EMBL/GenBank/DDBJ whole genome shotgun (WGS) entry which is preliminary data.</text>
</comment>
<dbReference type="AlphaFoldDB" id="A0A5P0ZNZ3"/>
<dbReference type="GO" id="GO:0046872">
    <property type="term" value="F:metal ion binding"/>
    <property type="evidence" value="ECO:0007669"/>
    <property type="project" value="UniProtKB-KW"/>
</dbReference>
<evidence type="ECO:0000313" key="4">
    <source>
        <dbReference type="EMBL" id="MQS75957.1"/>
    </source>
</evidence>
<proteinExistence type="predicted"/>
<keyword evidence="1" id="KW-0479">Metal-binding</keyword>
<dbReference type="InterPro" id="IPR029065">
    <property type="entry name" value="Enolase_C-like"/>
</dbReference>
<dbReference type="Pfam" id="PF00903">
    <property type="entry name" value="Glyoxalase"/>
    <property type="match status" value="1"/>
</dbReference>
<dbReference type="InterPro" id="IPR013342">
    <property type="entry name" value="Mandelate_racemase_C"/>
</dbReference>
<protein>
    <recommendedName>
        <fullName evidence="3">VOC domain-containing protein</fullName>
    </recommendedName>
</protein>
<dbReference type="SFLD" id="SFLDS00001">
    <property type="entry name" value="Enolase"/>
    <property type="match status" value="1"/>
</dbReference>
<keyword evidence="2" id="KW-0460">Magnesium</keyword>
<dbReference type="Gene3D" id="3.20.20.120">
    <property type="entry name" value="Enolase-like C-terminal domain"/>
    <property type="match status" value="1"/>
</dbReference>
<dbReference type="InterPro" id="IPR036849">
    <property type="entry name" value="Enolase-like_C_sf"/>
</dbReference>
<gene>
    <name evidence="4" type="ORF">FHL06_06105</name>
</gene>
<accession>A0A5P0ZNZ3</accession>
<evidence type="ECO:0000256" key="1">
    <source>
        <dbReference type="ARBA" id="ARBA00022723"/>
    </source>
</evidence>
<evidence type="ECO:0000256" key="2">
    <source>
        <dbReference type="ARBA" id="ARBA00022842"/>
    </source>
</evidence>
<dbReference type="PANTHER" id="PTHR48073:SF2">
    <property type="entry name" value="O-SUCCINYLBENZOATE SYNTHASE"/>
    <property type="match status" value="1"/>
</dbReference>
<reference evidence="4 5" key="1">
    <citation type="journal article" date="2019" name="Syst. Appl. Microbiol.">
        <title>Polyphasic characterization of two novel Lactobacillus spp. isolated from blown salami packages: Description of Lactobacillus halodurans sp. nov. and Lactobacillus salsicarnum sp. nov.</title>
        <authorList>
            <person name="Schuster J.A."/>
            <person name="Klingl A."/>
            <person name="Vogel R.F."/>
            <person name="Ehrmann M.A."/>
        </authorList>
    </citation>
    <scope>NUCLEOTIDE SEQUENCE [LARGE SCALE GENOMIC DNA]</scope>
    <source>
        <strain evidence="4 5">TMW 1.2172</strain>
    </source>
</reference>
<dbReference type="RefSeq" id="WP_153385349.1">
    <property type="nucleotide sequence ID" value="NZ_VDFP01000009.1"/>
</dbReference>
<dbReference type="InterPro" id="IPR037523">
    <property type="entry name" value="VOC_core"/>
</dbReference>
<dbReference type="Proteomes" id="UP000414364">
    <property type="component" value="Unassembled WGS sequence"/>
</dbReference>
<feature type="domain" description="VOC" evidence="3">
    <location>
        <begin position="1"/>
        <end position="133"/>
    </location>
</feature>
<dbReference type="InterPro" id="IPR029068">
    <property type="entry name" value="Glyas_Bleomycin-R_OHBP_Dase"/>
</dbReference>
<evidence type="ECO:0000259" key="3">
    <source>
        <dbReference type="PROSITE" id="PS51819"/>
    </source>
</evidence>
<dbReference type="SUPFAM" id="SSF51604">
    <property type="entry name" value="Enolase C-terminal domain-like"/>
    <property type="match status" value="1"/>
</dbReference>